<comment type="caution">
    <text evidence="2">The sequence shown here is derived from an EMBL/GenBank/DDBJ whole genome shotgun (WGS) entry which is preliminary data.</text>
</comment>
<dbReference type="Proteomes" id="UP000282060">
    <property type="component" value="Unassembled WGS sequence"/>
</dbReference>
<dbReference type="AlphaFoldDB" id="A0A431W8P0"/>
<feature type="region of interest" description="Disordered" evidence="1">
    <location>
        <begin position="97"/>
        <end position="149"/>
    </location>
</feature>
<name>A0A431W8P0_9GAMM</name>
<sequence>MYNTVKAAVWYGELRASRGNAIVIHDKQFPEASAGRIYLYNAERDSIIEYAEEIVKNNLHDLDKKAAKAAEETYGSAWNATRTQFMQKHDGWVEANATKHTPLINKPTPKRKPDEGADDKDINGEVDLEAGSESQDREFADGWSGGLEE</sequence>
<gene>
    <name evidence="2" type="ORF">EKG39_13315</name>
</gene>
<proteinExistence type="predicted"/>
<evidence type="ECO:0000313" key="3">
    <source>
        <dbReference type="Proteomes" id="UP000282060"/>
    </source>
</evidence>
<dbReference type="RefSeq" id="WP_126506237.1">
    <property type="nucleotide sequence ID" value="NZ_RXNV01000005.1"/>
</dbReference>
<keyword evidence="3" id="KW-1185">Reference proteome</keyword>
<evidence type="ECO:0000313" key="2">
    <source>
        <dbReference type="EMBL" id="RTR31687.1"/>
    </source>
</evidence>
<dbReference type="OrthoDB" id="6269534at2"/>
<organism evidence="2 3">
    <name type="scientific">Shewanella atlantica</name>
    <dbReference type="NCBI Taxonomy" id="271099"/>
    <lineage>
        <taxon>Bacteria</taxon>
        <taxon>Pseudomonadati</taxon>
        <taxon>Pseudomonadota</taxon>
        <taxon>Gammaproteobacteria</taxon>
        <taxon>Alteromonadales</taxon>
        <taxon>Shewanellaceae</taxon>
        <taxon>Shewanella</taxon>
    </lineage>
</organism>
<protein>
    <submittedName>
        <fullName evidence="2">Uncharacterized protein</fullName>
    </submittedName>
</protein>
<accession>A0A431W8P0</accession>
<evidence type="ECO:0000256" key="1">
    <source>
        <dbReference type="SAM" id="MobiDB-lite"/>
    </source>
</evidence>
<reference evidence="2 3" key="1">
    <citation type="submission" date="2018-12" db="EMBL/GenBank/DDBJ databases">
        <authorList>
            <person name="Yu L."/>
        </authorList>
    </citation>
    <scope>NUCLEOTIDE SEQUENCE [LARGE SCALE GENOMIC DNA]</scope>
    <source>
        <strain evidence="2 3">HAW-EB5</strain>
    </source>
</reference>
<feature type="compositionally biased region" description="Basic and acidic residues" evidence="1">
    <location>
        <begin position="111"/>
        <end position="123"/>
    </location>
</feature>
<dbReference type="EMBL" id="RXNV01000005">
    <property type="protein sequence ID" value="RTR31687.1"/>
    <property type="molecule type" value="Genomic_DNA"/>
</dbReference>